<feature type="compositionally biased region" description="Basic residues" evidence="1">
    <location>
        <begin position="207"/>
        <end position="219"/>
    </location>
</feature>
<dbReference type="VEuPathDB" id="ToxoDB:ETH_00010455"/>
<evidence type="ECO:0000256" key="1">
    <source>
        <dbReference type="SAM" id="MobiDB-lite"/>
    </source>
</evidence>
<evidence type="ECO:0000313" key="3">
    <source>
        <dbReference type="Proteomes" id="UP000030747"/>
    </source>
</evidence>
<feature type="compositionally biased region" description="Low complexity" evidence="1">
    <location>
        <begin position="127"/>
        <end position="140"/>
    </location>
</feature>
<feature type="compositionally biased region" description="Basic and acidic residues" evidence="1">
    <location>
        <begin position="60"/>
        <end position="73"/>
    </location>
</feature>
<dbReference type="VEuPathDB" id="ToxoDB:ETH2_1122300"/>
<keyword evidence="3" id="KW-1185">Reference proteome</keyword>
<name>U6KZB5_EIMTE</name>
<feature type="compositionally biased region" description="Low complexity" evidence="1">
    <location>
        <begin position="220"/>
        <end position="244"/>
    </location>
</feature>
<sequence length="275" mass="31532">MILQWTKAELTSPLRRASHSSLYRRSVVGASRGAPLGGAPLGAPLGPLGTLGAPPQHSRAAREQRRRQQEESEAKIQLVKQRLMVEQVREHQGLGCTICQESILWGEEVLRVPGSQQQREAGAPGLQQQQQQHQQQQQQQPRPLAPQSAFPSPKKWQQTPQKDGWTLNLGPALLKKQLLQEQPRAAASPVQQQQQQQKKYQQQRVKQQQRKQQKRKPQRQHQGQQQQQQQRRQQQQQQQQQQQHGKQQQQRLLLHFLNSQVPIHVCCSSKLPLMG</sequence>
<organism evidence="2 3">
    <name type="scientific">Eimeria tenella</name>
    <name type="common">Coccidian parasite</name>
    <dbReference type="NCBI Taxonomy" id="5802"/>
    <lineage>
        <taxon>Eukaryota</taxon>
        <taxon>Sar</taxon>
        <taxon>Alveolata</taxon>
        <taxon>Apicomplexa</taxon>
        <taxon>Conoidasida</taxon>
        <taxon>Coccidia</taxon>
        <taxon>Eucoccidiorida</taxon>
        <taxon>Eimeriorina</taxon>
        <taxon>Eimeriidae</taxon>
        <taxon>Eimeria</taxon>
    </lineage>
</organism>
<dbReference type="GeneID" id="25251286"/>
<proteinExistence type="predicted"/>
<dbReference type="EMBL" id="HG675655">
    <property type="protein sequence ID" value="CDJ41669.1"/>
    <property type="molecule type" value="Genomic_DNA"/>
</dbReference>
<feature type="compositionally biased region" description="Low complexity" evidence="1">
    <location>
        <begin position="191"/>
        <end position="206"/>
    </location>
</feature>
<gene>
    <name evidence="2" type="ORF">ETH_00010455</name>
</gene>
<feature type="region of interest" description="Disordered" evidence="1">
    <location>
        <begin position="33"/>
        <end position="73"/>
    </location>
</feature>
<feature type="region of interest" description="Disordered" evidence="1">
    <location>
        <begin position="115"/>
        <end position="167"/>
    </location>
</feature>
<dbReference type="OrthoDB" id="10492427at2759"/>
<evidence type="ECO:0000313" key="2">
    <source>
        <dbReference type="EMBL" id="CDJ41669.1"/>
    </source>
</evidence>
<feature type="compositionally biased region" description="Low complexity" evidence="1">
    <location>
        <begin position="41"/>
        <end position="55"/>
    </location>
</feature>
<feature type="region of interest" description="Disordered" evidence="1">
    <location>
        <begin position="181"/>
        <end position="244"/>
    </location>
</feature>
<reference evidence="2" key="1">
    <citation type="submission" date="2013-10" db="EMBL/GenBank/DDBJ databases">
        <title>Genomic analysis of the causative agents of coccidiosis in chickens.</title>
        <authorList>
            <person name="Reid A.J."/>
            <person name="Blake D."/>
            <person name="Billington K."/>
            <person name="Browne H."/>
            <person name="Dunn M."/>
            <person name="Hung S."/>
            <person name="Kawahara F."/>
            <person name="Miranda-Saavedra D."/>
            <person name="Mourier T."/>
            <person name="Nagra H."/>
            <person name="Otto T.D."/>
            <person name="Rawlings N."/>
            <person name="Sanchez A."/>
            <person name="Sanders M."/>
            <person name="Subramaniam C."/>
            <person name="Tay Y."/>
            <person name="Dear P."/>
            <person name="Doerig C."/>
            <person name="Gruber A."/>
            <person name="Parkinson J."/>
            <person name="Shirley M."/>
            <person name="Wan K.L."/>
            <person name="Berriman M."/>
            <person name="Tomley F."/>
            <person name="Pain A."/>
        </authorList>
    </citation>
    <scope>NUCLEOTIDE SEQUENCE [LARGE SCALE GENOMIC DNA]</scope>
    <source>
        <strain evidence="2">Houghton</strain>
    </source>
</reference>
<dbReference type="AlphaFoldDB" id="U6KZB5"/>
<reference evidence="2" key="2">
    <citation type="submission" date="2013-10" db="EMBL/GenBank/DDBJ databases">
        <authorList>
            <person name="Aslett M."/>
        </authorList>
    </citation>
    <scope>NUCLEOTIDE SEQUENCE [LARGE SCALE GENOMIC DNA]</scope>
    <source>
        <strain evidence="2">Houghton</strain>
    </source>
</reference>
<dbReference type="RefSeq" id="XP_013232419.1">
    <property type="nucleotide sequence ID" value="XM_013376965.1"/>
</dbReference>
<accession>U6KZB5</accession>
<protein>
    <submittedName>
        <fullName evidence="2">Uncharacterized protein</fullName>
    </submittedName>
</protein>
<dbReference type="Proteomes" id="UP000030747">
    <property type="component" value="Unassembled WGS sequence"/>
</dbReference>